<comment type="caution">
    <text evidence="4">The sequence shown here is derived from an EMBL/GenBank/DDBJ whole genome shotgun (WGS) entry which is preliminary data.</text>
</comment>
<name>A0AAD8L627_TARER</name>
<accession>A0AAD8L627</accession>
<dbReference type="PANTHER" id="PTHR47820">
    <property type="entry name" value="BNAC05G24000D PROTEIN"/>
    <property type="match status" value="1"/>
</dbReference>
<dbReference type="Proteomes" id="UP001229421">
    <property type="component" value="Unassembled WGS sequence"/>
</dbReference>
<dbReference type="AlphaFoldDB" id="A0AAD8L627"/>
<keyword evidence="1" id="KW-0863">Zinc-finger</keyword>
<dbReference type="PANTHER" id="PTHR47820:SF3">
    <property type="entry name" value="OS07G0499800 PROTEIN"/>
    <property type="match status" value="1"/>
</dbReference>
<sequence>MKNINNVDLSWLPNHNHKTFTNESHHHSNHPQTDSDDSWLPNYNQTNTKHSSPPSKSTNSNPQFRQSKTERETEKVSDDSWLPSAPISTIKNENIINHSRNSHIQNCKKTVSTKPNNSIVYQKTETSSGCVLNKRPECSTKVSPARSECSVETDSLGGVSTLLRRWKDVETKNTNGKTKSLKADESLKSKDGSFGPVIGRTRMICGRQAFIDFFKMVERDKRRELDSLNQRKSVSKFSSRGRIEVNIGSVALLRVRLIRVGGENQKEAKSHKHSVSRTMKSIWDKISTGVKHDTPESRKVNNNAEGIKKSNTCPEYSVDCNPAKELTATTTAVNSQELQSTASSHQLAQEPKEDTHCEILVPNTADCHEKSQYLSAKTYENALVECIPGLENCHNWISECSQTQSDWDDDDDESYSYNYNWISEIARPRSDWECMRQKRYQEMLHHSYNQDIQQLLQRKSVSGFLSSDQRNALDQLMMSRTQGVSRTESRKEDEFIDQTACSSPPTQSSVLEQSSENHHQHQHQHHPHSYLQNNNNNNRQSSVINHSSVEMGLIYDLRVYVEQIHQEVMELRKAVTSCVNMQVKNQHQSSEPYILTKCNTGNVSVANGSDFLFTAQKKRRQQASMTRNCCVCYAVQADSFLYRCGHMCTCYDCGLELQCTSGRCPICEEVILDVVKTYAYGDSVVS</sequence>
<dbReference type="Pfam" id="PF13920">
    <property type="entry name" value="zf-C3HC4_3"/>
    <property type="match status" value="1"/>
</dbReference>
<evidence type="ECO:0000256" key="2">
    <source>
        <dbReference type="SAM" id="MobiDB-lite"/>
    </source>
</evidence>
<evidence type="ECO:0000256" key="1">
    <source>
        <dbReference type="PROSITE-ProRule" id="PRU00175"/>
    </source>
</evidence>
<feature type="domain" description="RING-type" evidence="3">
    <location>
        <begin position="629"/>
        <end position="668"/>
    </location>
</feature>
<evidence type="ECO:0000313" key="4">
    <source>
        <dbReference type="EMBL" id="KAK1432582.1"/>
    </source>
</evidence>
<dbReference type="InterPro" id="IPR001841">
    <property type="entry name" value="Znf_RING"/>
</dbReference>
<dbReference type="GO" id="GO:0008270">
    <property type="term" value="F:zinc ion binding"/>
    <property type="evidence" value="ECO:0007669"/>
    <property type="project" value="UniProtKB-KW"/>
</dbReference>
<feature type="region of interest" description="Disordered" evidence="2">
    <location>
        <begin position="475"/>
        <end position="541"/>
    </location>
</feature>
<keyword evidence="1" id="KW-0862">Zinc</keyword>
<gene>
    <name evidence="4" type="ORF">QVD17_09479</name>
</gene>
<feature type="compositionally biased region" description="Basic and acidic residues" evidence="2">
    <location>
        <begin position="67"/>
        <end position="78"/>
    </location>
</feature>
<feature type="region of interest" description="Disordered" evidence="2">
    <location>
        <begin position="20"/>
        <end position="85"/>
    </location>
</feature>
<dbReference type="CDD" id="cd16647">
    <property type="entry name" value="mRING-HC-C3HC5_NEU1"/>
    <property type="match status" value="1"/>
</dbReference>
<keyword evidence="1" id="KW-0479">Metal-binding</keyword>
<proteinExistence type="predicted"/>
<dbReference type="Gene3D" id="3.30.40.10">
    <property type="entry name" value="Zinc/RING finger domain, C3HC4 (zinc finger)"/>
    <property type="match status" value="1"/>
</dbReference>
<keyword evidence="5" id="KW-1185">Reference proteome</keyword>
<feature type="compositionally biased region" description="Polar residues" evidence="2">
    <location>
        <begin position="499"/>
        <end position="514"/>
    </location>
</feature>
<organism evidence="4 5">
    <name type="scientific">Tagetes erecta</name>
    <name type="common">African marigold</name>
    <dbReference type="NCBI Taxonomy" id="13708"/>
    <lineage>
        <taxon>Eukaryota</taxon>
        <taxon>Viridiplantae</taxon>
        <taxon>Streptophyta</taxon>
        <taxon>Embryophyta</taxon>
        <taxon>Tracheophyta</taxon>
        <taxon>Spermatophyta</taxon>
        <taxon>Magnoliopsida</taxon>
        <taxon>eudicotyledons</taxon>
        <taxon>Gunneridae</taxon>
        <taxon>Pentapetalae</taxon>
        <taxon>asterids</taxon>
        <taxon>campanulids</taxon>
        <taxon>Asterales</taxon>
        <taxon>Asteraceae</taxon>
        <taxon>Asteroideae</taxon>
        <taxon>Heliantheae alliance</taxon>
        <taxon>Tageteae</taxon>
        <taxon>Tagetes</taxon>
    </lineage>
</organism>
<dbReference type="PROSITE" id="PS50089">
    <property type="entry name" value="ZF_RING_2"/>
    <property type="match status" value="1"/>
</dbReference>
<evidence type="ECO:0000313" key="5">
    <source>
        <dbReference type="Proteomes" id="UP001229421"/>
    </source>
</evidence>
<evidence type="ECO:0000259" key="3">
    <source>
        <dbReference type="PROSITE" id="PS50089"/>
    </source>
</evidence>
<protein>
    <recommendedName>
        <fullName evidence="3">RING-type domain-containing protein</fullName>
    </recommendedName>
</protein>
<reference evidence="4" key="1">
    <citation type="journal article" date="2023" name="bioRxiv">
        <title>Improved chromosome-level genome assembly for marigold (Tagetes erecta).</title>
        <authorList>
            <person name="Jiang F."/>
            <person name="Yuan L."/>
            <person name="Wang S."/>
            <person name="Wang H."/>
            <person name="Xu D."/>
            <person name="Wang A."/>
            <person name="Fan W."/>
        </authorList>
    </citation>
    <scope>NUCLEOTIDE SEQUENCE</scope>
    <source>
        <strain evidence="4">WSJ</strain>
        <tissue evidence="4">Leaf</tissue>
    </source>
</reference>
<feature type="compositionally biased region" description="Low complexity" evidence="2">
    <location>
        <begin position="46"/>
        <end position="62"/>
    </location>
</feature>
<dbReference type="InterPro" id="IPR013083">
    <property type="entry name" value="Znf_RING/FYVE/PHD"/>
</dbReference>
<feature type="compositionally biased region" description="Polar residues" evidence="2">
    <location>
        <begin position="475"/>
        <end position="486"/>
    </location>
</feature>
<dbReference type="EMBL" id="JAUHHV010000002">
    <property type="protein sequence ID" value="KAK1432582.1"/>
    <property type="molecule type" value="Genomic_DNA"/>
</dbReference>